<dbReference type="PANTHER" id="PTHR33734:SF22">
    <property type="entry name" value="MEMBRANE-BOUND LYTIC MUREIN TRANSGLYCOSYLASE D"/>
    <property type="match status" value="1"/>
</dbReference>
<evidence type="ECO:0000256" key="2">
    <source>
        <dbReference type="SAM" id="Phobius"/>
    </source>
</evidence>
<dbReference type="Proteomes" id="UP000197032">
    <property type="component" value="Unassembled WGS sequence"/>
</dbReference>
<name>A0A1Z5HUT5_9FIRM</name>
<dbReference type="PROSITE" id="PS51782">
    <property type="entry name" value="LYSM"/>
    <property type="match status" value="1"/>
</dbReference>
<keyword evidence="2" id="KW-0812">Transmembrane</keyword>
<gene>
    <name evidence="4" type="ORF">KKC1_24360</name>
</gene>
<dbReference type="Gene3D" id="3.10.350.10">
    <property type="entry name" value="LysM domain"/>
    <property type="match status" value="1"/>
</dbReference>
<accession>A0A1Z5HUT5</accession>
<feature type="region of interest" description="Disordered" evidence="1">
    <location>
        <begin position="365"/>
        <end position="408"/>
    </location>
</feature>
<proteinExistence type="predicted"/>
<evidence type="ECO:0000313" key="5">
    <source>
        <dbReference type="Proteomes" id="UP000197032"/>
    </source>
</evidence>
<dbReference type="EMBL" id="BDGJ01000125">
    <property type="protein sequence ID" value="GAW93299.1"/>
    <property type="molecule type" value="Genomic_DNA"/>
</dbReference>
<protein>
    <recommendedName>
        <fullName evidence="3">LysM domain-containing protein</fullName>
    </recommendedName>
</protein>
<sequence length="463" mass="51365">MNNDSKNFWAIIISGVIIAAAIVFVFAGRSNLGGNSEGNGVSVNAPIVNGDFQQDNLGWSPYTLVKTEKDGNKYTSNYYNWDVNQILNLIPGQRYVLRAKTRRGTAQGPARFVIGFIGPNRKELSHFSFRYLHRGDGWEEIPPQLIEVPPEAVSSRIYLLTDDDYGTHDFDDIYLSLLKPGEELPATPMEEVKQGEEEVQKEEKAEGGNLVSNGDFETNQPGWSMAGAVIQEDPDGNHFARVEYSWEFFQPVELQPGGQYVLTGRTRKGTAQGEARFKLVFFDDRGWRLQDYYSILYKHKGNGWENLPPSLIKVPAEAAEVRLYLLANSDQGYHDFDDLSLVPLAESSYRPDQVRHIGYGTVLETQSGQKKLSPPVPPKTSNKTLPPAQSETAVSQAGSGPAGSESEKEKVVVIVKAGDTLSLIAQEFNTTVEEILKANNLTDPNRIYPGQKLVIPREGNAQP</sequence>
<dbReference type="GO" id="GO:0008932">
    <property type="term" value="F:lytic endotransglycosylase activity"/>
    <property type="evidence" value="ECO:0007669"/>
    <property type="project" value="TreeGrafter"/>
</dbReference>
<evidence type="ECO:0000259" key="3">
    <source>
        <dbReference type="PROSITE" id="PS51782"/>
    </source>
</evidence>
<dbReference type="CDD" id="cd00118">
    <property type="entry name" value="LysM"/>
    <property type="match status" value="1"/>
</dbReference>
<dbReference type="SUPFAM" id="SSF54106">
    <property type="entry name" value="LysM domain"/>
    <property type="match status" value="1"/>
</dbReference>
<organism evidence="4 5">
    <name type="scientific">Calderihabitans maritimus</name>
    <dbReference type="NCBI Taxonomy" id="1246530"/>
    <lineage>
        <taxon>Bacteria</taxon>
        <taxon>Bacillati</taxon>
        <taxon>Bacillota</taxon>
        <taxon>Clostridia</taxon>
        <taxon>Neomoorellales</taxon>
        <taxon>Calderihabitantaceae</taxon>
        <taxon>Calderihabitans</taxon>
    </lineage>
</organism>
<dbReference type="InterPro" id="IPR036779">
    <property type="entry name" value="LysM_dom_sf"/>
</dbReference>
<comment type="caution">
    <text evidence="4">The sequence shown here is derived from an EMBL/GenBank/DDBJ whole genome shotgun (WGS) entry which is preliminary data.</text>
</comment>
<keyword evidence="2" id="KW-0472">Membrane</keyword>
<dbReference type="PANTHER" id="PTHR33734">
    <property type="entry name" value="LYSM DOMAIN-CONTAINING GPI-ANCHORED PROTEIN 2"/>
    <property type="match status" value="1"/>
</dbReference>
<evidence type="ECO:0000256" key="1">
    <source>
        <dbReference type="SAM" id="MobiDB-lite"/>
    </source>
</evidence>
<dbReference type="Pfam" id="PF01476">
    <property type="entry name" value="LysM"/>
    <property type="match status" value="1"/>
</dbReference>
<keyword evidence="2" id="KW-1133">Transmembrane helix</keyword>
<dbReference type="AlphaFoldDB" id="A0A1Z5HUT5"/>
<dbReference type="SMART" id="SM00257">
    <property type="entry name" value="LysM"/>
    <property type="match status" value="1"/>
</dbReference>
<dbReference type="InterPro" id="IPR018392">
    <property type="entry name" value="LysM"/>
</dbReference>
<evidence type="ECO:0000313" key="4">
    <source>
        <dbReference type="EMBL" id="GAW93299.1"/>
    </source>
</evidence>
<dbReference type="RefSeq" id="WP_238134283.1">
    <property type="nucleotide sequence ID" value="NZ_BDGJ01000125.1"/>
</dbReference>
<feature type="domain" description="LysM" evidence="3">
    <location>
        <begin position="411"/>
        <end position="455"/>
    </location>
</feature>
<feature type="compositionally biased region" description="Polar residues" evidence="1">
    <location>
        <begin position="379"/>
        <end position="398"/>
    </location>
</feature>
<feature type="transmembrane region" description="Helical" evidence="2">
    <location>
        <begin position="7"/>
        <end position="27"/>
    </location>
</feature>
<dbReference type="Gene3D" id="2.60.120.260">
    <property type="entry name" value="Galactose-binding domain-like"/>
    <property type="match status" value="2"/>
</dbReference>
<reference evidence="5" key="1">
    <citation type="journal article" date="2017" name="Appl. Environ. Microbiol.">
        <title>Genomic Analysis of Calderihabitans maritimus KKC1, a Thermophilic, Hydrogenogenic, Carboxydotrophic Bacterium Isolated from Marine Sediment.</title>
        <authorList>
            <person name="Omae K."/>
            <person name="Yoneda Y."/>
            <person name="Fukuyama Y."/>
            <person name="Yoshida T."/>
            <person name="Sako Y."/>
        </authorList>
    </citation>
    <scope>NUCLEOTIDE SEQUENCE [LARGE SCALE GENOMIC DNA]</scope>
    <source>
        <strain evidence="5">KKC1</strain>
    </source>
</reference>
<keyword evidence="5" id="KW-1185">Reference proteome</keyword>